<feature type="non-terminal residue" evidence="1">
    <location>
        <position position="1"/>
    </location>
</feature>
<dbReference type="AlphaFoldDB" id="A0A6J4S9P3"/>
<dbReference type="EMBL" id="CADCVM010000186">
    <property type="protein sequence ID" value="CAA9488111.1"/>
    <property type="molecule type" value="Genomic_DNA"/>
</dbReference>
<organism evidence="1">
    <name type="scientific">uncultured Rubrobacteraceae bacterium</name>
    <dbReference type="NCBI Taxonomy" id="349277"/>
    <lineage>
        <taxon>Bacteria</taxon>
        <taxon>Bacillati</taxon>
        <taxon>Actinomycetota</taxon>
        <taxon>Rubrobacteria</taxon>
        <taxon>Rubrobacterales</taxon>
        <taxon>Rubrobacteraceae</taxon>
        <taxon>environmental samples</taxon>
    </lineage>
</organism>
<proteinExistence type="predicted"/>
<name>A0A6J4S9P3_9ACTN</name>
<accession>A0A6J4S9P3</accession>
<evidence type="ECO:0000313" key="1">
    <source>
        <dbReference type="EMBL" id="CAA9488111.1"/>
    </source>
</evidence>
<reference evidence="1" key="1">
    <citation type="submission" date="2020-02" db="EMBL/GenBank/DDBJ databases">
        <authorList>
            <person name="Meier V. D."/>
        </authorList>
    </citation>
    <scope>NUCLEOTIDE SEQUENCE</scope>
    <source>
        <strain evidence="1">AVDCRST_MAG05</strain>
    </source>
</reference>
<protein>
    <submittedName>
        <fullName evidence="1">Uncharacterized protein</fullName>
    </submittedName>
</protein>
<sequence length="39" mass="4529">GHYLPSARHRWVHGRHSGLLFRRLPDAGLYLGPPRGRRL</sequence>
<gene>
    <name evidence="1" type="ORF">AVDCRST_MAG05-1716</name>
</gene>
<feature type="non-terminal residue" evidence="1">
    <location>
        <position position="39"/>
    </location>
</feature>